<dbReference type="PROSITE" id="PS00134">
    <property type="entry name" value="TRYPSIN_HIS"/>
    <property type="match status" value="1"/>
</dbReference>
<dbReference type="Proteomes" id="UP001152320">
    <property type="component" value="Chromosome 7"/>
</dbReference>
<keyword evidence="2" id="KW-0378">Hydrolase</keyword>
<feature type="signal peptide" evidence="5">
    <location>
        <begin position="1"/>
        <end position="17"/>
    </location>
</feature>
<dbReference type="PANTHER" id="PTHR24252">
    <property type="entry name" value="ACROSIN-RELATED"/>
    <property type="match status" value="1"/>
</dbReference>
<dbReference type="GO" id="GO:0004252">
    <property type="term" value="F:serine-type endopeptidase activity"/>
    <property type="evidence" value="ECO:0007669"/>
    <property type="project" value="InterPro"/>
</dbReference>
<name>A0A9Q1HB78_HOLLE</name>
<sequence length="275" mass="30017">MYLSIFLLGLAAASVQGCGVPSISADVSASIVGGQPAKHGTWPWQVSIRKFDRLGSYHTCGGTLIDKQWVLTATHCFDKLIGEALPEDYEIILGAHEVDNAGEATRQTRQIEKIVNHEAFNRVTFENDITLLKLTQEANYTSHVQPACLPGKDGNPGDLVSITGWGDQEVKLAAEYDQTLQQVVVPIIDSQTCNQPTWLDGEVIDAVMFCAGYENGGKDSCQQGDSGGPVVLKNAADQWEVIGITSWGYGCADVQKPGVYTRVYYYRDWIANNKV</sequence>
<comment type="caution">
    <text evidence="7">The sequence shown here is derived from an EMBL/GenBank/DDBJ whole genome shotgun (WGS) entry which is preliminary data.</text>
</comment>
<evidence type="ECO:0000313" key="8">
    <source>
        <dbReference type="Proteomes" id="UP001152320"/>
    </source>
</evidence>
<accession>A0A9Q1HB78</accession>
<protein>
    <submittedName>
        <fullName evidence="7">Acrosin</fullName>
    </submittedName>
</protein>
<dbReference type="InterPro" id="IPR043504">
    <property type="entry name" value="Peptidase_S1_PA_chymotrypsin"/>
</dbReference>
<dbReference type="FunFam" id="2.40.10.10:FF:000003">
    <property type="entry name" value="Transmembrane serine protease 3"/>
    <property type="match status" value="1"/>
</dbReference>
<keyword evidence="1" id="KW-0645">Protease</keyword>
<dbReference type="EMBL" id="JAIZAY010000007">
    <property type="protein sequence ID" value="KAJ8039118.1"/>
    <property type="molecule type" value="Genomic_DNA"/>
</dbReference>
<evidence type="ECO:0000256" key="2">
    <source>
        <dbReference type="ARBA" id="ARBA00022801"/>
    </source>
</evidence>
<dbReference type="PRINTS" id="PR00722">
    <property type="entry name" value="CHYMOTRYPSIN"/>
</dbReference>
<gene>
    <name evidence="7" type="ORF">HOLleu_16737</name>
</gene>
<dbReference type="GO" id="GO:0006508">
    <property type="term" value="P:proteolysis"/>
    <property type="evidence" value="ECO:0007669"/>
    <property type="project" value="UniProtKB-KW"/>
</dbReference>
<organism evidence="7 8">
    <name type="scientific">Holothuria leucospilota</name>
    <name type="common">Black long sea cucumber</name>
    <name type="synonym">Mertensiothuria leucospilota</name>
    <dbReference type="NCBI Taxonomy" id="206669"/>
    <lineage>
        <taxon>Eukaryota</taxon>
        <taxon>Metazoa</taxon>
        <taxon>Echinodermata</taxon>
        <taxon>Eleutherozoa</taxon>
        <taxon>Echinozoa</taxon>
        <taxon>Holothuroidea</taxon>
        <taxon>Aspidochirotacea</taxon>
        <taxon>Aspidochirotida</taxon>
        <taxon>Holothuriidae</taxon>
        <taxon>Holothuria</taxon>
    </lineage>
</organism>
<dbReference type="AlphaFoldDB" id="A0A9Q1HB78"/>
<evidence type="ECO:0000256" key="3">
    <source>
        <dbReference type="ARBA" id="ARBA00022825"/>
    </source>
</evidence>
<evidence type="ECO:0000313" key="7">
    <source>
        <dbReference type="EMBL" id="KAJ8039118.1"/>
    </source>
</evidence>
<keyword evidence="8" id="KW-1185">Reference proteome</keyword>
<evidence type="ECO:0000256" key="1">
    <source>
        <dbReference type="ARBA" id="ARBA00022670"/>
    </source>
</evidence>
<dbReference type="SUPFAM" id="SSF50494">
    <property type="entry name" value="Trypsin-like serine proteases"/>
    <property type="match status" value="1"/>
</dbReference>
<evidence type="ECO:0000259" key="6">
    <source>
        <dbReference type="PROSITE" id="PS50240"/>
    </source>
</evidence>
<proteinExistence type="predicted"/>
<dbReference type="Pfam" id="PF00089">
    <property type="entry name" value="Trypsin"/>
    <property type="match status" value="1"/>
</dbReference>
<dbReference type="InterPro" id="IPR009003">
    <property type="entry name" value="Peptidase_S1_PA"/>
</dbReference>
<evidence type="ECO:0000256" key="5">
    <source>
        <dbReference type="SAM" id="SignalP"/>
    </source>
</evidence>
<dbReference type="SMART" id="SM00020">
    <property type="entry name" value="Tryp_SPc"/>
    <property type="match status" value="1"/>
</dbReference>
<dbReference type="PROSITE" id="PS50240">
    <property type="entry name" value="TRYPSIN_DOM"/>
    <property type="match status" value="1"/>
</dbReference>
<evidence type="ECO:0000256" key="4">
    <source>
        <dbReference type="ARBA" id="ARBA00023157"/>
    </source>
</evidence>
<dbReference type="PANTHER" id="PTHR24252:SF8">
    <property type="entry name" value="ACROSIN"/>
    <property type="match status" value="1"/>
</dbReference>
<keyword evidence="3" id="KW-0720">Serine protease</keyword>
<keyword evidence="4" id="KW-1015">Disulfide bond</keyword>
<dbReference type="CDD" id="cd00190">
    <property type="entry name" value="Tryp_SPc"/>
    <property type="match status" value="1"/>
</dbReference>
<dbReference type="Gene3D" id="2.40.10.10">
    <property type="entry name" value="Trypsin-like serine proteases"/>
    <property type="match status" value="2"/>
</dbReference>
<dbReference type="OrthoDB" id="10012881at2759"/>
<reference evidence="7" key="1">
    <citation type="submission" date="2021-10" db="EMBL/GenBank/DDBJ databases">
        <title>Tropical sea cucumber genome reveals ecological adaptation and Cuvierian tubules defense mechanism.</title>
        <authorList>
            <person name="Chen T."/>
        </authorList>
    </citation>
    <scope>NUCLEOTIDE SEQUENCE</scope>
    <source>
        <strain evidence="7">Nanhai2018</strain>
        <tissue evidence="7">Muscle</tissue>
    </source>
</reference>
<dbReference type="InterPro" id="IPR001254">
    <property type="entry name" value="Trypsin_dom"/>
</dbReference>
<dbReference type="InterPro" id="IPR001314">
    <property type="entry name" value="Peptidase_S1A"/>
</dbReference>
<dbReference type="InterPro" id="IPR018114">
    <property type="entry name" value="TRYPSIN_HIS"/>
</dbReference>
<feature type="domain" description="Peptidase S1" evidence="6">
    <location>
        <begin position="31"/>
        <end position="275"/>
    </location>
</feature>
<keyword evidence="5" id="KW-0732">Signal</keyword>
<feature type="chain" id="PRO_5040213643" evidence="5">
    <location>
        <begin position="18"/>
        <end position="275"/>
    </location>
</feature>